<comment type="similarity">
    <text evidence="1">Belongs to the HAD-like hydrolase superfamily.</text>
</comment>
<gene>
    <name evidence="3" type="ordered locus">ASAC_1375</name>
</gene>
<dbReference type="GO" id="GO:0016787">
    <property type="term" value="F:hydrolase activity"/>
    <property type="evidence" value="ECO:0007669"/>
    <property type="project" value="UniProtKB-KW"/>
</dbReference>
<dbReference type="InterPro" id="IPR006439">
    <property type="entry name" value="HAD-SF_hydro_IA"/>
</dbReference>
<accession>D9PYZ3</accession>
<dbReference type="AlphaFoldDB" id="D9PYZ3"/>
<reference evidence="3 4" key="1">
    <citation type="journal article" date="2010" name="Appl. Environ. Microbiol.">
        <title>The genome sequence of the crenarchaeon Acidilobus saccharovorans supports a new order, Acidilobales, and suggests an important ecological role in terrestrial acidic hot springs.</title>
        <authorList>
            <person name="Mardanov A.V."/>
            <person name="Svetlitchnyi V.A."/>
            <person name="Beletsky A.V."/>
            <person name="Prokofeva M.I."/>
            <person name="Bonch-Osmolovskaya E.A."/>
            <person name="Ravin N.V."/>
            <person name="Skryabin K.G."/>
        </authorList>
    </citation>
    <scope>NUCLEOTIDE SEQUENCE [LARGE SCALE GENOMIC DNA]</scope>
    <source>
        <strain evidence="4">DSM 16705 / JCM 18335 / VKM B-2471 / 345-15</strain>
    </source>
</reference>
<dbReference type="RefSeq" id="WP_013267292.1">
    <property type="nucleotide sequence ID" value="NC_014374.1"/>
</dbReference>
<protein>
    <recommendedName>
        <fullName evidence="5">HAD family hydrolase</fullName>
    </recommendedName>
</protein>
<name>D9PYZ3_ACIS3</name>
<dbReference type="PRINTS" id="PR00413">
    <property type="entry name" value="HADHALOGNASE"/>
</dbReference>
<sequence length="234" mass="24837">MIRAVTFDVWDTLLNLKVAREAMIGAVSRATGRPVDDVRKAVSEADRHVRRLRQLRGLSGAESVRASVSYLASSLGYGGDLLQVINDAVASLDVSAVAFQDSLEAVRDVRGLGLRVGVLGNTLFWSSSATRRLLSRAFGDAFDFMGFADEIGHSKPSPEAFLAAAKGLGVDVSELVHVGDRASEDLGGALAAGLRAVLVARGRVSEAIVLPELGFAVVPDLRGLRQVILELSTR</sequence>
<dbReference type="Pfam" id="PF00702">
    <property type="entry name" value="Hydrolase"/>
    <property type="match status" value="1"/>
</dbReference>
<dbReference type="Gene3D" id="1.10.150.400">
    <property type="match status" value="1"/>
</dbReference>
<dbReference type="InParanoid" id="D9PYZ3"/>
<dbReference type="eggNOG" id="arCOG02291">
    <property type="taxonomic scope" value="Archaea"/>
</dbReference>
<dbReference type="InterPro" id="IPR036412">
    <property type="entry name" value="HAD-like_sf"/>
</dbReference>
<dbReference type="GeneID" id="9499632"/>
<keyword evidence="2" id="KW-0378">Hydrolase</keyword>
<dbReference type="Proteomes" id="UP000000346">
    <property type="component" value="Chromosome"/>
</dbReference>
<proteinExistence type="inferred from homology"/>
<dbReference type="InterPro" id="IPR023214">
    <property type="entry name" value="HAD_sf"/>
</dbReference>
<dbReference type="PANTHER" id="PTHR43316">
    <property type="entry name" value="HYDROLASE, HALOACID DELAHOGENASE-RELATED"/>
    <property type="match status" value="1"/>
</dbReference>
<dbReference type="InterPro" id="IPR051540">
    <property type="entry name" value="S-2-haloacid_dehalogenase"/>
</dbReference>
<dbReference type="SUPFAM" id="SSF56784">
    <property type="entry name" value="HAD-like"/>
    <property type="match status" value="1"/>
</dbReference>
<dbReference type="EMBL" id="CP001742">
    <property type="protein sequence ID" value="ADL19780.1"/>
    <property type="molecule type" value="Genomic_DNA"/>
</dbReference>
<evidence type="ECO:0008006" key="5">
    <source>
        <dbReference type="Google" id="ProtNLM"/>
    </source>
</evidence>
<dbReference type="SFLD" id="SFLDS00003">
    <property type="entry name" value="Haloacid_Dehalogenase"/>
    <property type="match status" value="1"/>
</dbReference>
<dbReference type="KEGG" id="asc:ASAC_1375"/>
<evidence type="ECO:0000256" key="2">
    <source>
        <dbReference type="ARBA" id="ARBA00022801"/>
    </source>
</evidence>
<organism evidence="3 4">
    <name type="scientific">Acidilobus saccharovorans (strain DSM 16705 / JCM 18335 / VKM B-2471 / 345-15)</name>
    <dbReference type="NCBI Taxonomy" id="666510"/>
    <lineage>
        <taxon>Archaea</taxon>
        <taxon>Thermoproteota</taxon>
        <taxon>Thermoprotei</taxon>
        <taxon>Acidilobales</taxon>
        <taxon>Acidilobaceae</taxon>
        <taxon>Acidilobus</taxon>
    </lineage>
</organism>
<dbReference type="Gene3D" id="3.40.50.1000">
    <property type="entry name" value="HAD superfamily/HAD-like"/>
    <property type="match status" value="1"/>
</dbReference>
<keyword evidence="4" id="KW-1185">Reference proteome</keyword>
<dbReference type="NCBIfam" id="TIGR01549">
    <property type="entry name" value="HAD-SF-IA-v1"/>
    <property type="match status" value="1"/>
</dbReference>
<dbReference type="STRING" id="666510.ASAC_1375"/>
<evidence type="ECO:0000313" key="4">
    <source>
        <dbReference type="Proteomes" id="UP000000346"/>
    </source>
</evidence>
<evidence type="ECO:0000313" key="3">
    <source>
        <dbReference type="EMBL" id="ADL19780.1"/>
    </source>
</evidence>
<dbReference type="SFLD" id="SFLDG01129">
    <property type="entry name" value="C1.5:_HAD__Beta-PGM__Phosphata"/>
    <property type="match status" value="1"/>
</dbReference>
<evidence type="ECO:0000256" key="1">
    <source>
        <dbReference type="ARBA" id="ARBA00007958"/>
    </source>
</evidence>
<dbReference type="HOGENOM" id="CLU_045011_8_3_2"/>
<dbReference type="OrthoDB" id="27736at2157"/>
<dbReference type="PANTHER" id="PTHR43316:SF3">
    <property type="entry name" value="HALOACID DEHALOGENASE, TYPE II (AFU_ORTHOLOGUE AFUA_2G07750)-RELATED"/>
    <property type="match status" value="1"/>
</dbReference>